<name>A0AA35XCQ0_GEOBA</name>
<organism evidence="1 2">
    <name type="scientific">Geodia barretti</name>
    <name type="common">Barrett's horny sponge</name>
    <dbReference type="NCBI Taxonomy" id="519541"/>
    <lineage>
        <taxon>Eukaryota</taxon>
        <taxon>Metazoa</taxon>
        <taxon>Porifera</taxon>
        <taxon>Demospongiae</taxon>
        <taxon>Heteroscleromorpha</taxon>
        <taxon>Tetractinellida</taxon>
        <taxon>Astrophorina</taxon>
        <taxon>Geodiidae</taxon>
        <taxon>Geodia</taxon>
    </lineage>
</organism>
<sequence length="111" mass="12585">MGENDNVIAIKIFFSESAPLFCKLVLQKVATRVYDKTQDASWKIVLYEQWVGNPERVLAGNSYVQETRAIRNPVPNNITFIEVIANQKCSEFSKPAVDAAVDQLKELFPHE</sequence>
<proteinExistence type="predicted"/>
<accession>A0AA35XCQ0</accession>
<evidence type="ECO:0000313" key="2">
    <source>
        <dbReference type="Proteomes" id="UP001174909"/>
    </source>
</evidence>
<protein>
    <submittedName>
        <fullName evidence="1">Uncharacterized protein</fullName>
    </submittedName>
</protein>
<dbReference type="AlphaFoldDB" id="A0AA35XCQ0"/>
<evidence type="ECO:0000313" key="1">
    <source>
        <dbReference type="EMBL" id="CAI8046630.1"/>
    </source>
</evidence>
<dbReference type="Proteomes" id="UP001174909">
    <property type="component" value="Unassembled WGS sequence"/>
</dbReference>
<dbReference type="EMBL" id="CASHTH010003578">
    <property type="protein sequence ID" value="CAI8046630.1"/>
    <property type="molecule type" value="Genomic_DNA"/>
</dbReference>
<reference evidence="1" key="1">
    <citation type="submission" date="2023-03" db="EMBL/GenBank/DDBJ databases">
        <authorList>
            <person name="Steffen K."/>
            <person name="Cardenas P."/>
        </authorList>
    </citation>
    <scope>NUCLEOTIDE SEQUENCE</scope>
</reference>
<comment type="caution">
    <text evidence="1">The sequence shown here is derived from an EMBL/GenBank/DDBJ whole genome shotgun (WGS) entry which is preliminary data.</text>
</comment>
<keyword evidence="2" id="KW-1185">Reference proteome</keyword>
<gene>
    <name evidence="1" type="ORF">GBAR_LOCUS25791</name>
</gene>